<keyword evidence="2" id="KW-0675">Receptor</keyword>
<feature type="domain" description="TIR" evidence="1">
    <location>
        <begin position="243"/>
        <end position="364"/>
    </location>
</feature>
<gene>
    <name evidence="2" type="ORF">ACFPT7_06620</name>
</gene>
<proteinExistence type="predicted"/>
<dbReference type="InterPro" id="IPR000157">
    <property type="entry name" value="TIR_dom"/>
</dbReference>
<dbReference type="Proteomes" id="UP001596091">
    <property type="component" value="Unassembled WGS sequence"/>
</dbReference>
<dbReference type="Pfam" id="PF13676">
    <property type="entry name" value="TIR_2"/>
    <property type="match status" value="1"/>
</dbReference>
<dbReference type="Gene3D" id="3.40.50.10140">
    <property type="entry name" value="Toll/interleukin-1 receptor homology (TIR) domain"/>
    <property type="match status" value="1"/>
</dbReference>
<evidence type="ECO:0000313" key="3">
    <source>
        <dbReference type="Proteomes" id="UP001596091"/>
    </source>
</evidence>
<evidence type="ECO:0000259" key="1">
    <source>
        <dbReference type="Pfam" id="PF13676"/>
    </source>
</evidence>
<dbReference type="InterPro" id="IPR035897">
    <property type="entry name" value="Toll_tir_struct_dom_sf"/>
</dbReference>
<comment type="caution">
    <text evidence="2">The sequence shown here is derived from an EMBL/GenBank/DDBJ whole genome shotgun (WGS) entry which is preliminary data.</text>
</comment>
<reference evidence="3" key="1">
    <citation type="journal article" date="2019" name="Int. J. Syst. Evol. Microbiol.">
        <title>The Global Catalogue of Microorganisms (GCM) 10K type strain sequencing project: providing services to taxonomists for standard genome sequencing and annotation.</title>
        <authorList>
            <consortium name="The Broad Institute Genomics Platform"/>
            <consortium name="The Broad Institute Genome Sequencing Center for Infectious Disease"/>
            <person name="Wu L."/>
            <person name="Ma J."/>
        </authorList>
    </citation>
    <scope>NUCLEOTIDE SEQUENCE [LARGE SCALE GENOMIC DNA]</scope>
    <source>
        <strain evidence="3">JCM 4087</strain>
    </source>
</reference>
<organism evidence="2 3">
    <name type="scientific">Acidicapsa dinghuensis</name>
    <dbReference type="NCBI Taxonomy" id="2218256"/>
    <lineage>
        <taxon>Bacteria</taxon>
        <taxon>Pseudomonadati</taxon>
        <taxon>Acidobacteriota</taxon>
        <taxon>Terriglobia</taxon>
        <taxon>Terriglobales</taxon>
        <taxon>Acidobacteriaceae</taxon>
        <taxon>Acidicapsa</taxon>
    </lineage>
</organism>
<sequence>MALLRALAVLANPTDLYRYDADFLWQQMADVLEGLRKRGAAAYERLQPATAAKLRERLEAVERDVVHIVVHGQEMAAAHYATVALEASDGRAGKMSVQALAAVMTAKKAPALVVLQAAASGPTNLEIAAREMLAHGVKHVVVAPRLNEHAQGILLAKVYGAIAGGLTPIQLAMDLTAAASNSGAPGLGLVAVKSAEPQSAILPSRATDEKTQAPGVGQTATSRVLAEWREVLRRKRDANAFDVFLCHNSADKPAVRRIGEELKQRGILPWLDVEELPPGVPWMPLLEQQIHQIRAAAVCVGSAGIGPWQEQEIMGFLRAFVKRGVPVIPVVLADAMMTPELPVFLSSMTWVDFRRVDLDPMERLVWGITGKRPDA</sequence>
<name>A0ABW1ED88_9BACT</name>
<dbReference type="EMBL" id="JBHSPH010000002">
    <property type="protein sequence ID" value="MFC5861960.1"/>
    <property type="molecule type" value="Genomic_DNA"/>
</dbReference>
<keyword evidence="3" id="KW-1185">Reference proteome</keyword>
<dbReference type="SUPFAM" id="SSF52200">
    <property type="entry name" value="Toll/Interleukin receptor TIR domain"/>
    <property type="match status" value="1"/>
</dbReference>
<evidence type="ECO:0000313" key="2">
    <source>
        <dbReference type="EMBL" id="MFC5861960.1"/>
    </source>
</evidence>
<protein>
    <submittedName>
        <fullName evidence="2">Toll/interleukin-1 receptor domain-containing protein</fullName>
    </submittedName>
</protein>
<dbReference type="RefSeq" id="WP_263337864.1">
    <property type="nucleotide sequence ID" value="NZ_JAGSYH010000004.1"/>
</dbReference>
<accession>A0ABW1ED88</accession>